<feature type="compositionally biased region" description="Low complexity" evidence="2">
    <location>
        <begin position="314"/>
        <end position="327"/>
    </location>
</feature>
<feature type="compositionally biased region" description="Polar residues" evidence="2">
    <location>
        <begin position="428"/>
        <end position="444"/>
    </location>
</feature>
<keyword evidence="4" id="KW-1185">Reference proteome</keyword>
<feature type="compositionally biased region" description="Low complexity" evidence="2">
    <location>
        <begin position="895"/>
        <end position="907"/>
    </location>
</feature>
<protein>
    <submittedName>
        <fullName evidence="3">Uncharacterized protein</fullName>
    </submittedName>
</protein>
<evidence type="ECO:0000313" key="4">
    <source>
        <dbReference type="Proteomes" id="UP001648503"/>
    </source>
</evidence>
<organism evidence="3 4">
    <name type="scientific">Batrachochytrium salamandrivorans</name>
    <dbReference type="NCBI Taxonomy" id="1357716"/>
    <lineage>
        <taxon>Eukaryota</taxon>
        <taxon>Fungi</taxon>
        <taxon>Fungi incertae sedis</taxon>
        <taxon>Chytridiomycota</taxon>
        <taxon>Chytridiomycota incertae sedis</taxon>
        <taxon>Chytridiomycetes</taxon>
        <taxon>Rhizophydiales</taxon>
        <taxon>Rhizophydiales incertae sedis</taxon>
        <taxon>Batrachochytrium</taxon>
    </lineage>
</organism>
<feature type="coiled-coil region" evidence="1">
    <location>
        <begin position="589"/>
        <end position="623"/>
    </location>
</feature>
<sequence>MSCGALNSSLSMCDPFSSSICLDNQQVHQQPLLHQQQLLLLQQQQSLLSLKLAAPVSQKPFSIYQTAQRLRKRIQFAALKVTYGWEGLSLHKIRDILEHAEIEARLSYAAPSVATAVIQSYDAGAASAAAAYGLSQENGYSSHQHDHQYAQAYDQEYSQGMNYKLDSSFLSCPSSHLFTSQTTSATLPLHVVAYAGGSAPAPGNISLQSTASNLPLALTTSFGLLPSSQIYETAIPTTASMAMPDAISIEGSNIIGSTGEKVLQPDSQPPVITLTRLAKRGSVDSLRDAVARIRMHRTSSPPLSENSMSLLSQPPSGSEATTGTSAADTTAPLQPLLLGHERSARGIRNLSITNLQRLRSVVSSLEPGPLSAGSFCGSPNSYSSFNFHAPQTLVSAQSSMPTGGISQIPRGATHGHLIGATSSIPNPQLCGNASNNDTLASNLVEQPGSIPVDPVPSEGGSGGPSAAHLSPFCSNVHTVQPFHLSQPSLRASPPSVVASLSLNGSGVASAGSDRLSMIAEHPSTLSSLAQGDEAFAFLQLQQQERQQQVHHTDGLQHLYSTSTVKSPTYSHTTAYHSIQQQQRQQQQSIQQQQQSIQQQQQSIQQQQQSIKQQQQQLAETLSMSPLESTLRFQRSFSMPNLDRQEEEHSALATSFALPHSSISSSTDPTKTARNRIPIVFDANRQSNNSMSALAPQIPQGMSQSQSQSHSSIPMFSVFESWPIGNVTDLPSSTSTTPPSARTVHRGIMAPPSHEQWSQQTVKPSIPHQPYPLQSLNSPHTSPLQYLSSHTTAVFNPSHNSDHGFHCLSSSTPHLALTDSINLERSSSQVQAALQKGMQLSIYDQHTPQIQDMEVLPASDSAGQISYDTSGYRAADPFHPISRASPPEWPMFQMLPSHSSSGNGSFPSLDTGARHSPSIPLTPSQPHYSAYPSQTHSRVASQASSSHRRDRSRLDTVSGVGSLDAWFDLSGGEASHSRGESCSRGSEGDPSTVALAIYPSSMDTDWQQTPCLLTPTENANARLAYEETPLEMFRGL</sequence>
<feature type="compositionally biased region" description="Polar residues" evidence="2">
    <location>
        <begin position="918"/>
        <end position="942"/>
    </location>
</feature>
<accession>A0ABQ8ESB5</accession>
<feature type="region of interest" description="Disordered" evidence="2">
    <location>
        <begin position="296"/>
        <end position="327"/>
    </location>
</feature>
<gene>
    <name evidence="3" type="ORF">BASA50_000971</name>
</gene>
<dbReference type="Proteomes" id="UP001648503">
    <property type="component" value="Unassembled WGS sequence"/>
</dbReference>
<evidence type="ECO:0000313" key="3">
    <source>
        <dbReference type="EMBL" id="KAH6585810.1"/>
    </source>
</evidence>
<name>A0ABQ8ESB5_9FUNG</name>
<comment type="caution">
    <text evidence="3">The sequence shown here is derived from an EMBL/GenBank/DDBJ whole genome shotgun (WGS) entry which is preliminary data.</text>
</comment>
<evidence type="ECO:0000256" key="2">
    <source>
        <dbReference type="SAM" id="MobiDB-lite"/>
    </source>
</evidence>
<feature type="compositionally biased region" description="Polar residues" evidence="2">
    <location>
        <begin position="298"/>
        <end position="313"/>
    </location>
</feature>
<feature type="region of interest" description="Disordered" evidence="2">
    <location>
        <begin position="877"/>
        <end position="954"/>
    </location>
</feature>
<proteinExistence type="predicted"/>
<dbReference type="EMBL" id="JAFCIX010000578">
    <property type="protein sequence ID" value="KAH6585810.1"/>
    <property type="molecule type" value="Genomic_DNA"/>
</dbReference>
<reference evidence="3 4" key="1">
    <citation type="submission" date="2021-02" db="EMBL/GenBank/DDBJ databases">
        <title>Variation within the Batrachochytrium salamandrivorans European outbreak.</title>
        <authorList>
            <person name="Kelly M."/>
            <person name="Pasmans F."/>
            <person name="Shea T.P."/>
            <person name="Munoz J.F."/>
            <person name="Carranza S."/>
            <person name="Cuomo C.A."/>
            <person name="Martel A."/>
        </authorList>
    </citation>
    <scope>NUCLEOTIDE SEQUENCE [LARGE SCALE GENOMIC DNA]</scope>
    <source>
        <strain evidence="3 4">AMFP18/2</strain>
    </source>
</reference>
<feature type="region of interest" description="Disordered" evidence="2">
    <location>
        <begin position="428"/>
        <end position="469"/>
    </location>
</feature>
<keyword evidence="1" id="KW-0175">Coiled coil</keyword>
<evidence type="ECO:0000256" key="1">
    <source>
        <dbReference type="SAM" id="Coils"/>
    </source>
</evidence>
<feature type="region of interest" description="Disordered" evidence="2">
    <location>
        <begin position="641"/>
        <end position="672"/>
    </location>
</feature>
<feature type="compositionally biased region" description="Polar residues" evidence="2">
    <location>
        <begin position="660"/>
        <end position="671"/>
    </location>
</feature>